<dbReference type="EMBL" id="KN050674">
    <property type="protein sequence ID" value="KFL98110.1"/>
    <property type="molecule type" value="Genomic_DNA"/>
</dbReference>
<evidence type="ECO:0000313" key="2">
    <source>
        <dbReference type="Proteomes" id="UP000030761"/>
    </source>
</evidence>
<protein>
    <submittedName>
        <fullName evidence="1">Uncharacterized protein</fullName>
    </submittedName>
</protein>
<dbReference type="AlphaFoldDB" id="A0AB34P3Q3"/>
<accession>A0AB34P3Q3</accession>
<proteinExistence type="predicted"/>
<dbReference type="Proteomes" id="UP000030761">
    <property type="component" value="Unassembled WGS sequence"/>
</dbReference>
<evidence type="ECO:0000313" key="1">
    <source>
        <dbReference type="EMBL" id="KFL98110.1"/>
    </source>
</evidence>
<reference evidence="1 2" key="1">
    <citation type="submission" date="2010-03" db="EMBL/GenBank/DDBJ databases">
        <title>The Genome Sequence of Lactobacillus gasseri strain SV-16A-US.</title>
        <authorList>
            <consortium name="The Broad Institute Genome Sequencing Platform"/>
            <person name="Ward D."/>
            <person name="Earl A."/>
            <person name="Feldgarden M."/>
            <person name="Gevers D."/>
            <person name="Young S.K."/>
            <person name="Zeng Q."/>
            <person name="Koehrsen M."/>
            <person name="Alvarado L."/>
            <person name="Berlin A."/>
            <person name="Bochicchio J."/>
            <person name="Borenstein D."/>
            <person name="Chapman S.B."/>
            <person name="Chen Z."/>
            <person name="Engels R."/>
            <person name="Freedman E."/>
            <person name="Gellesch M."/>
            <person name="Goldberg J."/>
            <person name="Griggs A."/>
            <person name="Gujja S."/>
            <person name="Heilman E."/>
            <person name="Heiman D."/>
            <person name="Hepburn T."/>
            <person name="Howarth C."/>
            <person name="Jen D."/>
            <person name="Larson L."/>
            <person name="Mehta T."/>
            <person name="Park D."/>
            <person name="Pearson M."/>
            <person name="Roberts A."/>
            <person name="Saif S."/>
            <person name="Shea T."/>
            <person name="Shenoy N."/>
            <person name="Sisk P."/>
            <person name="Stolte C."/>
            <person name="Sykes S."/>
            <person name="Thomson T."/>
            <person name="Walk T."/>
            <person name="White J."/>
            <person name="Yandava C."/>
            <person name="Liu Y."/>
            <person name="Xu Q."/>
            <person name="Haas B."/>
            <person name="Nusbaum C."/>
            <person name="Birren B."/>
        </authorList>
    </citation>
    <scope>NUCLEOTIDE SEQUENCE [LARGE SCALE GENOMIC DNA]</scope>
    <source>
        <strain evidence="1 2">SV-16A-US</strain>
    </source>
</reference>
<dbReference type="RefSeq" id="WP_003653882.1">
    <property type="nucleotide sequence ID" value="NZ_KN050674.1"/>
</dbReference>
<name>A0AB34P3Q3_LACGS</name>
<sequence>MSLETRLISSSNAFFTKETKQQFIEDEYQRQFRTDLMSTKKPLTAPTAND</sequence>
<organism evidence="1 2">
    <name type="scientific">Lactobacillus gasseri SV-16A-US</name>
    <dbReference type="NCBI Taxonomy" id="575604"/>
    <lineage>
        <taxon>Bacteria</taxon>
        <taxon>Bacillati</taxon>
        <taxon>Bacillota</taxon>
        <taxon>Bacilli</taxon>
        <taxon>Lactobacillales</taxon>
        <taxon>Lactobacillaceae</taxon>
        <taxon>Lactobacillus</taxon>
    </lineage>
</organism>
<gene>
    <name evidence="1" type="ORF">HMPREF5175_00952</name>
</gene>